<gene>
    <name evidence="1" type="ORF">BGC07_09860</name>
</gene>
<sequence>MDQAQGQELYRMIMARHYLKSAVKLGSYVLSHERELAKGIKKKLERTVILYYSIPFRHTCSWGR</sequence>
<name>A0ABX3A3E7_9GAMM</name>
<comment type="caution">
    <text evidence="1">The sequence shown here is derived from an EMBL/GenBank/DDBJ whole genome shotgun (WGS) entry which is preliminary data.</text>
</comment>
<dbReference type="RefSeq" id="WP_069312963.1">
    <property type="nucleotide sequence ID" value="NZ_MDTU01000001.1"/>
</dbReference>
<protein>
    <submittedName>
        <fullName evidence="1">Uncharacterized protein</fullName>
    </submittedName>
</protein>
<dbReference type="Proteomes" id="UP000094329">
    <property type="component" value="Unassembled WGS sequence"/>
</dbReference>
<dbReference type="EMBL" id="MDTU01000001">
    <property type="protein sequence ID" value="ODN43164.1"/>
    <property type="molecule type" value="Genomic_DNA"/>
</dbReference>
<reference evidence="1 2" key="1">
    <citation type="submission" date="2016-08" db="EMBL/GenBank/DDBJ databases">
        <title>Draft genome sequence of Candidatus Piscirickettsia litoralis, from seawater.</title>
        <authorList>
            <person name="Wan X."/>
            <person name="Lee A.J."/>
            <person name="Hou S."/>
            <person name="Donachie S.P."/>
        </authorList>
    </citation>
    <scope>NUCLEOTIDE SEQUENCE [LARGE SCALE GENOMIC DNA]</scope>
    <source>
        <strain evidence="1 2">Y2</strain>
    </source>
</reference>
<accession>A0ABX3A3E7</accession>
<keyword evidence="2" id="KW-1185">Reference proteome</keyword>
<proteinExistence type="predicted"/>
<organism evidence="1 2">
    <name type="scientific">Piscirickettsia litoralis</name>
    <dbReference type="NCBI Taxonomy" id="1891921"/>
    <lineage>
        <taxon>Bacteria</taxon>
        <taxon>Pseudomonadati</taxon>
        <taxon>Pseudomonadota</taxon>
        <taxon>Gammaproteobacteria</taxon>
        <taxon>Thiotrichales</taxon>
        <taxon>Piscirickettsiaceae</taxon>
        <taxon>Piscirickettsia</taxon>
    </lineage>
</organism>
<evidence type="ECO:0000313" key="1">
    <source>
        <dbReference type="EMBL" id="ODN43164.1"/>
    </source>
</evidence>
<evidence type="ECO:0000313" key="2">
    <source>
        <dbReference type="Proteomes" id="UP000094329"/>
    </source>
</evidence>